<dbReference type="EMBL" id="MPDP01000212">
    <property type="protein sequence ID" value="KAK1471055.1"/>
    <property type="molecule type" value="Genomic_DNA"/>
</dbReference>
<feature type="region of interest" description="Disordered" evidence="1">
    <location>
        <begin position="47"/>
        <end position="107"/>
    </location>
</feature>
<protein>
    <submittedName>
        <fullName evidence="2">Uncharacterized protein</fullName>
    </submittedName>
</protein>
<evidence type="ECO:0000313" key="2">
    <source>
        <dbReference type="EMBL" id="KAK1471055.1"/>
    </source>
</evidence>
<reference evidence="2" key="1">
    <citation type="submission" date="2016-11" db="EMBL/GenBank/DDBJ databases">
        <title>The genome sequence of Colletotrichum cuscutae.</title>
        <authorList>
            <person name="Baroncelli R."/>
        </authorList>
    </citation>
    <scope>NUCLEOTIDE SEQUENCE</scope>
    <source>
        <strain evidence="2">IMI 304802</strain>
    </source>
</reference>
<sequence length="140" mass="15761">MNHSTHTRPRQPQLYSRVHFLSHEYPLRILPPRPSLFSPLQVMSPRHFSAPATDRRRPKSDAAHSPRGQKCESFPARPDLCPLTSDLSHTRSSLNLTSSSSSATHPSSFFRRLSVPLCYSSTSTYLIDDNPPSLQRGLIP</sequence>
<evidence type="ECO:0000256" key="1">
    <source>
        <dbReference type="SAM" id="MobiDB-lite"/>
    </source>
</evidence>
<gene>
    <name evidence="2" type="ORF">CCUS01_06169</name>
</gene>
<evidence type="ECO:0000313" key="3">
    <source>
        <dbReference type="Proteomes" id="UP001239213"/>
    </source>
</evidence>
<keyword evidence="3" id="KW-1185">Reference proteome</keyword>
<dbReference type="AlphaFoldDB" id="A0AAI9V7H5"/>
<accession>A0AAI9V7H5</accession>
<feature type="compositionally biased region" description="Basic and acidic residues" evidence="1">
    <location>
        <begin position="53"/>
        <end position="64"/>
    </location>
</feature>
<name>A0AAI9V7H5_9PEZI</name>
<organism evidence="2 3">
    <name type="scientific">Colletotrichum cuscutae</name>
    <dbReference type="NCBI Taxonomy" id="1209917"/>
    <lineage>
        <taxon>Eukaryota</taxon>
        <taxon>Fungi</taxon>
        <taxon>Dikarya</taxon>
        <taxon>Ascomycota</taxon>
        <taxon>Pezizomycotina</taxon>
        <taxon>Sordariomycetes</taxon>
        <taxon>Hypocreomycetidae</taxon>
        <taxon>Glomerellales</taxon>
        <taxon>Glomerellaceae</taxon>
        <taxon>Colletotrichum</taxon>
        <taxon>Colletotrichum acutatum species complex</taxon>
    </lineage>
</organism>
<proteinExistence type="predicted"/>
<dbReference type="Proteomes" id="UP001239213">
    <property type="component" value="Unassembled WGS sequence"/>
</dbReference>
<comment type="caution">
    <text evidence="2">The sequence shown here is derived from an EMBL/GenBank/DDBJ whole genome shotgun (WGS) entry which is preliminary data.</text>
</comment>
<feature type="compositionally biased region" description="Low complexity" evidence="1">
    <location>
        <begin position="90"/>
        <end position="107"/>
    </location>
</feature>